<feature type="compositionally biased region" description="Basic and acidic residues" evidence="1">
    <location>
        <begin position="26"/>
        <end position="60"/>
    </location>
</feature>
<dbReference type="Proteomes" id="UP001500552">
    <property type="component" value="Unassembled WGS sequence"/>
</dbReference>
<feature type="chain" id="PRO_5046063547" evidence="2">
    <location>
        <begin position="21"/>
        <end position="60"/>
    </location>
</feature>
<proteinExistence type="predicted"/>
<feature type="region of interest" description="Disordered" evidence="1">
    <location>
        <begin position="19"/>
        <end position="60"/>
    </location>
</feature>
<protein>
    <submittedName>
        <fullName evidence="3">Uncharacterized protein</fullName>
    </submittedName>
</protein>
<dbReference type="EMBL" id="BAABHC010000016">
    <property type="protein sequence ID" value="GAA4438647.1"/>
    <property type="molecule type" value="Genomic_DNA"/>
</dbReference>
<name>A0ABP8LZ32_9BACT</name>
<reference evidence="4" key="1">
    <citation type="journal article" date="2019" name="Int. J. Syst. Evol. Microbiol.">
        <title>The Global Catalogue of Microorganisms (GCM) 10K type strain sequencing project: providing services to taxonomists for standard genome sequencing and annotation.</title>
        <authorList>
            <consortium name="The Broad Institute Genomics Platform"/>
            <consortium name="The Broad Institute Genome Sequencing Center for Infectious Disease"/>
            <person name="Wu L."/>
            <person name="Ma J."/>
        </authorList>
    </citation>
    <scope>NUCLEOTIDE SEQUENCE [LARGE SCALE GENOMIC DNA]</scope>
    <source>
        <strain evidence="4">JCM 17926</strain>
    </source>
</reference>
<sequence length="60" mass="6699">MKKTLFAVAVVASFSFTACSDSTTNTEHHEEMHDENMPAEEEHHGSEHDESGSHEKPSEK</sequence>
<organism evidence="3 4">
    <name type="scientific">Pontibacter saemangeumensis</name>
    <dbReference type="NCBI Taxonomy" id="1084525"/>
    <lineage>
        <taxon>Bacteria</taxon>
        <taxon>Pseudomonadati</taxon>
        <taxon>Bacteroidota</taxon>
        <taxon>Cytophagia</taxon>
        <taxon>Cytophagales</taxon>
        <taxon>Hymenobacteraceae</taxon>
        <taxon>Pontibacter</taxon>
    </lineage>
</organism>
<evidence type="ECO:0000256" key="1">
    <source>
        <dbReference type="SAM" id="MobiDB-lite"/>
    </source>
</evidence>
<keyword evidence="4" id="KW-1185">Reference proteome</keyword>
<feature type="signal peptide" evidence="2">
    <location>
        <begin position="1"/>
        <end position="20"/>
    </location>
</feature>
<evidence type="ECO:0000313" key="3">
    <source>
        <dbReference type="EMBL" id="GAA4438647.1"/>
    </source>
</evidence>
<accession>A0ABP8LZ32</accession>
<comment type="caution">
    <text evidence="3">The sequence shown here is derived from an EMBL/GenBank/DDBJ whole genome shotgun (WGS) entry which is preliminary data.</text>
</comment>
<evidence type="ECO:0000256" key="2">
    <source>
        <dbReference type="SAM" id="SignalP"/>
    </source>
</evidence>
<evidence type="ECO:0000313" key="4">
    <source>
        <dbReference type="Proteomes" id="UP001500552"/>
    </source>
</evidence>
<dbReference type="RefSeq" id="WP_345160771.1">
    <property type="nucleotide sequence ID" value="NZ_BAABHC010000016.1"/>
</dbReference>
<dbReference type="PROSITE" id="PS51257">
    <property type="entry name" value="PROKAR_LIPOPROTEIN"/>
    <property type="match status" value="1"/>
</dbReference>
<gene>
    <name evidence="3" type="ORF">GCM10023188_34320</name>
</gene>
<keyword evidence="2" id="KW-0732">Signal</keyword>